<organism evidence="4 5">
    <name type="scientific">Robertmurraya mangrovi</name>
    <dbReference type="NCBI Taxonomy" id="3098077"/>
    <lineage>
        <taxon>Bacteria</taxon>
        <taxon>Bacillati</taxon>
        <taxon>Bacillota</taxon>
        <taxon>Bacilli</taxon>
        <taxon>Bacillales</taxon>
        <taxon>Bacillaceae</taxon>
        <taxon>Robertmurraya</taxon>
    </lineage>
</organism>
<evidence type="ECO:0000313" key="4">
    <source>
        <dbReference type="EMBL" id="MDZ5474518.1"/>
    </source>
</evidence>
<evidence type="ECO:0000259" key="3">
    <source>
        <dbReference type="PROSITE" id="PS51352"/>
    </source>
</evidence>
<name>A0ABU5J572_9BACI</name>
<protein>
    <submittedName>
        <fullName evidence="4">SCO family protein</fullName>
    </submittedName>
</protein>
<dbReference type="PANTHER" id="PTHR12151">
    <property type="entry name" value="ELECTRON TRANSPORT PROTIN SCO1/SENC FAMILY MEMBER"/>
    <property type="match status" value="1"/>
</dbReference>
<dbReference type="RefSeq" id="WP_322448800.1">
    <property type="nucleotide sequence ID" value="NZ_JAXOFX010000027.1"/>
</dbReference>
<dbReference type="PANTHER" id="PTHR12151:SF25">
    <property type="entry name" value="LINALOOL DEHYDRATASE_ISOMERASE DOMAIN-CONTAINING PROTEIN"/>
    <property type="match status" value="1"/>
</dbReference>
<comment type="caution">
    <text evidence="4">The sequence shown here is derived from an EMBL/GenBank/DDBJ whole genome shotgun (WGS) entry which is preliminary data.</text>
</comment>
<keyword evidence="5" id="KW-1185">Reference proteome</keyword>
<dbReference type="SUPFAM" id="SSF52833">
    <property type="entry name" value="Thioredoxin-like"/>
    <property type="match status" value="1"/>
</dbReference>
<dbReference type="CDD" id="cd02968">
    <property type="entry name" value="SCO"/>
    <property type="match status" value="1"/>
</dbReference>
<dbReference type="InterPro" id="IPR013766">
    <property type="entry name" value="Thioredoxin_domain"/>
</dbReference>
<dbReference type="Proteomes" id="UP001290455">
    <property type="component" value="Unassembled WGS sequence"/>
</dbReference>
<dbReference type="EMBL" id="JAXOFX010000027">
    <property type="protein sequence ID" value="MDZ5474518.1"/>
    <property type="molecule type" value="Genomic_DNA"/>
</dbReference>
<comment type="similarity">
    <text evidence="1">Belongs to the SCO1/2 family.</text>
</comment>
<feature type="domain" description="Thioredoxin" evidence="3">
    <location>
        <begin position="26"/>
        <end position="200"/>
    </location>
</feature>
<sequence>MKKIYLICSIIVFAGIAAGISFFLVRDANATIPEDTKLVTMNNEVYDFSKTKKNLKLVEFMYTHCPDICPTTTMKMNLLKKDLEKEGVFGSDIQFLSVTIDPYRDTPEVLKKHMEHFEIVEDGNWLFLTGDHNQLKKDMKQIEELAGTFQFQYRDPGDGFYVHSTFVFLVDENNKFIKKFPMGEDFNREEVFSKIMKELE</sequence>
<evidence type="ECO:0000313" key="5">
    <source>
        <dbReference type="Proteomes" id="UP001290455"/>
    </source>
</evidence>
<dbReference type="InterPro" id="IPR036249">
    <property type="entry name" value="Thioredoxin-like_sf"/>
</dbReference>
<accession>A0ABU5J572</accession>
<evidence type="ECO:0000256" key="2">
    <source>
        <dbReference type="ARBA" id="ARBA00023008"/>
    </source>
</evidence>
<evidence type="ECO:0000256" key="1">
    <source>
        <dbReference type="ARBA" id="ARBA00010996"/>
    </source>
</evidence>
<dbReference type="Gene3D" id="3.40.30.10">
    <property type="entry name" value="Glutaredoxin"/>
    <property type="match status" value="1"/>
</dbReference>
<proteinExistence type="inferred from homology"/>
<reference evidence="4 5" key="1">
    <citation type="submission" date="2023-11" db="EMBL/GenBank/DDBJ databases">
        <title>Bacillus jintuensis, isolated from a mudflat on the Beibu Gulf coast.</title>
        <authorList>
            <person name="Li M."/>
        </authorList>
    </citation>
    <scope>NUCLEOTIDE SEQUENCE [LARGE SCALE GENOMIC DNA]</scope>
    <source>
        <strain evidence="4 5">31A1R</strain>
    </source>
</reference>
<gene>
    <name evidence="4" type="ORF">SM124_22845</name>
</gene>
<dbReference type="PROSITE" id="PS51352">
    <property type="entry name" value="THIOREDOXIN_2"/>
    <property type="match status" value="1"/>
</dbReference>
<keyword evidence="2" id="KW-0186">Copper</keyword>
<dbReference type="Pfam" id="PF02630">
    <property type="entry name" value="SCO1-SenC"/>
    <property type="match status" value="1"/>
</dbReference>
<dbReference type="InterPro" id="IPR003782">
    <property type="entry name" value="SCO1/SenC"/>
</dbReference>